<feature type="transmembrane region" description="Helical" evidence="5">
    <location>
        <begin position="74"/>
        <end position="92"/>
    </location>
</feature>
<accession>A0A0F9H2C8</accession>
<evidence type="ECO:0000256" key="1">
    <source>
        <dbReference type="ARBA" id="ARBA00004141"/>
    </source>
</evidence>
<feature type="transmembrane region" description="Helical" evidence="5">
    <location>
        <begin position="50"/>
        <end position="67"/>
    </location>
</feature>
<feature type="transmembrane region" description="Helical" evidence="5">
    <location>
        <begin position="20"/>
        <end position="38"/>
    </location>
</feature>
<feature type="transmembrane region" description="Helical" evidence="5">
    <location>
        <begin position="370"/>
        <end position="401"/>
    </location>
</feature>
<evidence type="ECO:0000256" key="4">
    <source>
        <dbReference type="ARBA" id="ARBA00023136"/>
    </source>
</evidence>
<comment type="subcellular location">
    <subcellularLocation>
        <location evidence="1">Membrane</location>
        <topology evidence="1">Multi-pass membrane protein</topology>
    </subcellularLocation>
</comment>
<keyword evidence="2 5" id="KW-0812">Transmembrane</keyword>
<dbReference type="InterPro" id="IPR051533">
    <property type="entry name" value="WaaL-like"/>
</dbReference>
<protein>
    <recommendedName>
        <fullName evidence="6">O-antigen ligase-related domain-containing protein</fullName>
    </recommendedName>
</protein>
<feature type="transmembrane region" description="Helical" evidence="5">
    <location>
        <begin position="129"/>
        <end position="146"/>
    </location>
</feature>
<gene>
    <name evidence="7" type="ORF">LCGC14_1837450</name>
</gene>
<dbReference type="GO" id="GO:0016020">
    <property type="term" value="C:membrane"/>
    <property type="evidence" value="ECO:0007669"/>
    <property type="project" value="UniProtKB-SubCell"/>
</dbReference>
<feature type="transmembrane region" description="Helical" evidence="5">
    <location>
        <begin position="185"/>
        <end position="201"/>
    </location>
</feature>
<feature type="transmembrane region" description="Helical" evidence="5">
    <location>
        <begin position="162"/>
        <end position="178"/>
    </location>
</feature>
<feature type="transmembrane region" description="Helical" evidence="5">
    <location>
        <begin position="207"/>
        <end position="240"/>
    </location>
</feature>
<organism evidence="7">
    <name type="scientific">marine sediment metagenome</name>
    <dbReference type="NCBI Taxonomy" id="412755"/>
    <lineage>
        <taxon>unclassified sequences</taxon>
        <taxon>metagenomes</taxon>
        <taxon>ecological metagenomes</taxon>
    </lineage>
</organism>
<feature type="transmembrane region" description="Helical" evidence="5">
    <location>
        <begin position="98"/>
        <end position="117"/>
    </location>
</feature>
<keyword evidence="4 5" id="KW-0472">Membrane</keyword>
<reference evidence="7" key="1">
    <citation type="journal article" date="2015" name="Nature">
        <title>Complex archaea that bridge the gap between prokaryotes and eukaryotes.</title>
        <authorList>
            <person name="Spang A."/>
            <person name="Saw J.H."/>
            <person name="Jorgensen S.L."/>
            <person name="Zaremba-Niedzwiedzka K."/>
            <person name="Martijn J."/>
            <person name="Lind A.E."/>
            <person name="van Eijk R."/>
            <person name="Schleper C."/>
            <person name="Guy L."/>
            <person name="Ettema T.J."/>
        </authorList>
    </citation>
    <scope>NUCLEOTIDE SEQUENCE</scope>
</reference>
<dbReference type="EMBL" id="LAZR01018239">
    <property type="protein sequence ID" value="KKL97141.1"/>
    <property type="molecule type" value="Genomic_DNA"/>
</dbReference>
<evidence type="ECO:0000256" key="2">
    <source>
        <dbReference type="ARBA" id="ARBA00022692"/>
    </source>
</evidence>
<dbReference type="PANTHER" id="PTHR37422:SF13">
    <property type="entry name" value="LIPOPOLYSACCHARIDE BIOSYNTHESIS PROTEIN PA4999-RELATED"/>
    <property type="match status" value="1"/>
</dbReference>
<sequence>MSAAVDSTRPRGNSSRVERILFLWLFIGFCTLFTWVQVRTPLVLMKPFDLFGLLVAPVIVLGAILNGKLPRSNGFFLIALFLILNTILALKLGPKNGVREGVQAVELICFAAALSIYHTEFDWHRMARWFLAVALLITAYNGYWHISNGFTVGWKRLDEPKLLFSYAPPVIFALMLMYRRQASAADYAIVAAIALVLVLSGERKAQLIFALHLALLCAVGYLRIWVLAAGGLVVGPLLYIVIMSDNYLRQQFTSTVDFAAPQTFTLVEMADPRSGVTQSNGQRIFAAQFSAELIRANPIWGIGTNGYHPLVQRSYSWLPPHFLVSIHNEFQRVAVENGLFGLGVYVLPWLRSLAQGLVVARRQGMRRGGIYAMFFVSFFVQCFFEGAGNEAFMAFIMMALLPEFFRSTASNSAPVLPAQARRPSMPARARLA</sequence>
<evidence type="ECO:0000256" key="5">
    <source>
        <dbReference type="SAM" id="Phobius"/>
    </source>
</evidence>
<evidence type="ECO:0000256" key="3">
    <source>
        <dbReference type="ARBA" id="ARBA00022989"/>
    </source>
</evidence>
<dbReference type="PANTHER" id="PTHR37422">
    <property type="entry name" value="TEICHURONIC ACID BIOSYNTHESIS PROTEIN TUAE"/>
    <property type="match status" value="1"/>
</dbReference>
<dbReference type="AlphaFoldDB" id="A0A0F9H2C8"/>
<dbReference type="Pfam" id="PF04932">
    <property type="entry name" value="Wzy_C"/>
    <property type="match status" value="1"/>
</dbReference>
<dbReference type="InterPro" id="IPR007016">
    <property type="entry name" value="O-antigen_ligase-rel_domated"/>
</dbReference>
<proteinExistence type="predicted"/>
<comment type="caution">
    <text evidence="7">The sequence shown here is derived from an EMBL/GenBank/DDBJ whole genome shotgun (WGS) entry which is preliminary data.</text>
</comment>
<feature type="domain" description="O-antigen ligase-related" evidence="6">
    <location>
        <begin position="189"/>
        <end position="345"/>
    </location>
</feature>
<evidence type="ECO:0000313" key="7">
    <source>
        <dbReference type="EMBL" id="KKL97141.1"/>
    </source>
</evidence>
<evidence type="ECO:0000259" key="6">
    <source>
        <dbReference type="Pfam" id="PF04932"/>
    </source>
</evidence>
<name>A0A0F9H2C8_9ZZZZ</name>
<keyword evidence="3 5" id="KW-1133">Transmembrane helix</keyword>